<dbReference type="KEGG" id="fgi:OP10G_2547"/>
<dbReference type="eggNOG" id="COG0456">
    <property type="taxonomic scope" value="Bacteria"/>
</dbReference>
<accession>A0A068NT14</accession>
<evidence type="ECO:0000256" key="2">
    <source>
        <dbReference type="ARBA" id="ARBA00023315"/>
    </source>
</evidence>
<dbReference type="PANTHER" id="PTHR43877">
    <property type="entry name" value="AMINOALKYLPHOSPHONATE N-ACETYLTRANSFERASE-RELATED-RELATED"/>
    <property type="match status" value="1"/>
</dbReference>
<gene>
    <name evidence="4" type="ORF">OP10G_2547</name>
</gene>
<protein>
    <submittedName>
        <fullName evidence="4">GCN5-like N-acetyltransferase</fullName>
    </submittedName>
</protein>
<evidence type="ECO:0000256" key="1">
    <source>
        <dbReference type="ARBA" id="ARBA00022679"/>
    </source>
</evidence>
<dbReference type="SUPFAM" id="SSF55729">
    <property type="entry name" value="Acyl-CoA N-acyltransferases (Nat)"/>
    <property type="match status" value="1"/>
</dbReference>
<evidence type="ECO:0000259" key="3">
    <source>
        <dbReference type="PROSITE" id="PS51186"/>
    </source>
</evidence>
<dbReference type="CDD" id="cd04301">
    <property type="entry name" value="NAT_SF"/>
    <property type="match status" value="1"/>
</dbReference>
<keyword evidence="1 4" id="KW-0808">Transferase</keyword>
<feature type="domain" description="N-acetyltransferase" evidence="3">
    <location>
        <begin position="1"/>
        <end position="92"/>
    </location>
</feature>
<dbReference type="Pfam" id="PF00583">
    <property type="entry name" value="Acetyltransf_1"/>
    <property type="match status" value="1"/>
</dbReference>
<name>A0A068NT14_FIMGI</name>
<dbReference type="AlphaFoldDB" id="A0A068NT14"/>
<sequence length="92" mass="10034">MVAEQSEVVVGYLLAHALPTLFAGGPILEIVELVVDPEKRGEGVGRALVEHALTEAWSNGCVEVVAPTRRAAAFYEHLGFEPTATYFKRKRP</sequence>
<proteinExistence type="predicted"/>
<dbReference type="GO" id="GO:0016747">
    <property type="term" value="F:acyltransferase activity, transferring groups other than amino-acyl groups"/>
    <property type="evidence" value="ECO:0007669"/>
    <property type="project" value="InterPro"/>
</dbReference>
<dbReference type="Gene3D" id="3.40.630.30">
    <property type="match status" value="1"/>
</dbReference>
<dbReference type="PROSITE" id="PS51186">
    <property type="entry name" value="GNAT"/>
    <property type="match status" value="1"/>
</dbReference>
<dbReference type="InterPro" id="IPR016181">
    <property type="entry name" value="Acyl_CoA_acyltransferase"/>
</dbReference>
<evidence type="ECO:0000313" key="4">
    <source>
        <dbReference type="EMBL" id="AIE85915.1"/>
    </source>
</evidence>
<keyword evidence="5" id="KW-1185">Reference proteome</keyword>
<keyword evidence="2" id="KW-0012">Acyltransferase</keyword>
<dbReference type="HOGENOM" id="CLU_2408939_0_0_0"/>
<organism evidence="4 5">
    <name type="scientific">Fimbriimonas ginsengisoli Gsoil 348</name>
    <dbReference type="NCBI Taxonomy" id="661478"/>
    <lineage>
        <taxon>Bacteria</taxon>
        <taxon>Bacillati</taxon>
        <taxon>Armatimonadota</taxon>
        <taxon>Fimbriimonadia</taxon>
        <taxon>Fimbriimonadales</taxon>
        <taxon>Fimbriimonadaceae</taxon>
        <taxon>Fimbriimonas</taxon>
    </lineage>
</organism>
<dbReference type="EMBL" id="CP007139">
    <property type="protein sequence ID" value="AIE85915.1"/>
    <property type="molecule type" value="Genomic_DNA"/>
</dbReference>
<dbReference type="Proteomes" id="UP000027982">
    <property type="component" value="Chromosome"/>
</dbReference>
<dbReference type="InterPro" id="IPR000182">
    <property type="entry name" value="GNAT_dom"/>
</dbReference>
<dbReference type="InterPro" id="IPR050832">
    <property type="entry name" value="Bact_Acetyltransf"/>
</dbReference>
<reference evidence="4 5" key="1">
    <citation type="journal article" date="2014" name="PLoS ONE">
        <title>The first complete genome sequence of the class fimbriimonadia in the phylum armatimonadetes.</title>
        <authorList>
            <person name="Hu Z.Y."/>
            <person name="Wang Y.Z."/>
            <person name="Im W.T."/>
            <person name="Wang S.Y."/>
            <person name="Zhao G.P."/>
            <person name="Zheng H.J."/>
            <person name="Quan Z.X."/>
        </authorList>
    </citation>
    <scope>NUCLEOTIDE SEQUENCE [LARGE SCALE GENOMIC DNA]</scope>
    <source>
        <strain evidence="4">Gsoil 348</strain>
    </source>
</reference>
<evidence type="ECO:0000313" key="5">
    <source>
        <dbReference type="Proteomes" id="UP000027982"/>
    </source>
</evidence>